<comment type="similarity">
    <text evidence="7">Belongs to the binding-protein-dependent transport system permease family.</text>
</comment>
<evidence type="ECO:0000256" key="5">
    <source>
        <dbReference type="ARBA" id="ARBA00022989"/>
    </source>
</evidence>
<evidence type="ECO:0000256" key="4">
    <source>
        <dbReference type="ARBA" id="ARBA00022692"/>
    </source>
</evidence>
<dbReference type="EMBL" id="JBHTLM010000022">
    <property type="protein sequence ID" value="MFD1178920.1"/>
    <property type="molecule type" value="Genomic_DNA"/>
</dbReference>
<proteinExistence type="inferred from homology"/>
<evidence type="ECO:0000259" key="8">
    <source>
        <dbReference type="PROSITE" id="PS50928"/>
    </source>
</evidence>
<dbReference type="InterPro" id="IPR050809">
    <property type="entry name" value="UgpAE/MalFG_permease"/>
</dbReference>
<dbReference type="SUPFAM" id="SSF161098">
    <property type="entry name" value="MetI-like"/>
    <property type="match status" value="1"/>
</dbReference>
<accession>A0ABW3S375</accession>
<gene>
    <name evidence="9" type="ORF">ACFQ3W_21820</name>
</gene>
<name>A0ABW3S375_9BACL</name>
<evidence type="ECO:0000313" key="9">
    <source>
        <dbReference type="EMBL" id="MFD1178920.1"/>
    </source>
</evidence>
<protein>
    <submittedName>
        <fullName evidence="9">ABC transporter permease</fullName>
    </submittedName>
</protein>
<keyword evidence="3" id="KW-1003">Cell membrane</keyword>
<feature type="transmembrane region" description="Helical" evidence="7">
    <location>
        <begin position="26"/>
        <end position="46"/>
    </location>
</feature>
<dbReference type="InterPro" id="IPR035906">
    <property type="entry name" value="MetI-like_sf"/>
</dbReference>
<feature type="transmembrane region" description="Helical" evidence="7">
    <location>
        <begin position="132"/>
        <end position="156"/>
    </location>
</feature>
<sequence length="314" mass="35808">MAKSGKTAVYPVSIRTLGRDILRNRYIYLILLPGLLYYGLFCYAPMYGIQLAFKDFRASEGIWGSPFVGLQHYEYIFKDQEFWRAFKNTIVISFSRLLFQFPVPIVLALLLNELREGRYKKTLQTIFTFPNFLSWVIVSGMIVSIFGTDGAVNHILGLFGIEEQMFLANQDMFRPLLYISDIWKSSGWTAIIYLASIASISPDLYEAAYMDGANRFQRMIYITWPGIRSAVVLMLLLSVGNTMNAGFDQIFNMYNPAVLPVSDILDTYIYRITFQTSGDFGFSTAVGLFKALINFALLMMFDRLAKAIGERGIF</sequence>
<evidence type="ECO:0000256" key="1">
    <source>
        <dbReference type="ARBA" id="ARBA00004651"/>
    </source>
</evidence>
<evidence type="ECO:0000313" key="10">
    <source>
        <dbReference type="Proteomes" id="UP001597262"/>
    </source>
</evidence>
<keyword evidence="4 7" id="KW-0812">Transmembrane</keyword>
<dbReference type="InterPro" id="IPR000515">
    <property type="entry name" value="MetI-like"/>
</dbReference>
<reference evidence="10" key="1">
    <citation type="journal article" date="2019" name="Int. J. Syst. Evol. Microbiol.">
        <title>The Global Catalogue of Microorganisms (GCM) 10K type strain sequencing project: providing services to taxonomists for standard genome sequencing and annotation.</title>
        <authorList>
            <consortium name="The Broad Institute Genomics Platform"/>
            <consortium name="The Broad Institute Genome Sequencing Center for Infectious Disease"/>
            <person name="Wu L."/>
            <person name="Ma J."/>
        </authorList>
    </citation>
    <scope>NUCLEOTIDE SEQUENCE [LARGE SCALE GENOMIC DNA]</scope>
    <source>
        <strain evidence="10">CCUG 59189</strain>
    </source>
</reference>
<dbReference type="Gene3D" id="1.10.3720.10">
    <property type="entry name" value="MetI-like"/>
    <property type="match status" value="1"/>
</dbReference>
<evidence type="ECO:0000256" key="6">
    <source>
        <dbReference type="ARBA" id="ARBA00023136"/>
    </source>
</evidence>
<dbReference type="CDD" id="cd06261">
    <property type="entry name" value="TM_PBP2"/>
    <property type="match status" value="1"/>
</dbReference>
<organism evidence="9 10">
    <name type="scientific">Paenibacillus puldeungensis</name>
    <dbReference type="NCBI Taxonomy" id="696536"/>
    <lineage>
        <taxon>Bacteria</taxon>
        <taxon>Bacillati</taxon>
        <taxon>Bacillota</taxon>
        <taxon>Bacilli</taxon>
        <taxon>Bacillales</taxon>
        <taxon>Paenibacillaceae</taxon>
        <taxon>Paenibacillus</taxon>
    </lineage>
</organism>
<evidence type="ECO:0000256" key="7">
    <source>
        <dbReference type="RuleBase" id="RU363032"/>
    </source>
</evidence>
<comment type="subcellular location">
    <subcellularLocation>
        <location evidence="1 7">Cell membrane</location>
        <topology evidence="1 7">Multi-pass membrane protein</topology>
    </subcellularLocation>
</comment>
<keyword evidence="5 7" id="KW-1133">Transmembrane helix</keyword>
<evidence type="ECO:0000256" key="2">
    <source>
        <dbReference type="ARBA" id="ARBA00022448"/>
    </source>
</evidence>
<dbReference type="Proteomes" id="UP001597262">
    <property type="component" value="Unassembled WGS sequence"/>
</dbReference>
<dbReference type="PANTHER" id="PTHR43227">
    <property type="entry name" value="BLL4140 PROTEIN"/>
    <property type="match status" value="1"/>
</dbReference>
<feature type="transmembrane region" description="Helical" evidence="7">
    <location>
        <begin position="176"/>
        <end position="198"/>
    </location>
</feature>
<keyword evidence="10" id="KW-1185">Reference proteome</keyword>
<dbReference type="PROSITE" id="PS50928">
    <property type="entry name" value="ABC_TM1"/>
    <property type="match status" value="1"/>
</dbReference>
<dbReference type="PANTHER" id="PTHR43227:SF11">
    <property type="entry name" value="BLL4140 PROTEIN"/>
    <property type="match status" value="1"/>
</dbReference>
<dbReference type="Pfam" id="PF00528">
    <property type="entry name" value="BPD_transp_1"/>
    <property type="match status" value="1"/>
</dbReference>
<dbReference type="RefSeq" id="WP_379321355.1">
    <property type="nucleotide sequence ID" value="NZ_JBHTLM010000022.1"/>
</dbReference>
<feature type="transmembrane region" description="Helical" evidence="7">
    <location>
        <begin position="90"/>
        <end position="111"/>
    </location>
</feature>
<comment type="caution">
    <text evidence="9">The sequence shown here is derived from an EMBL/GenBank/DDBJ whole genome shotgun (WGS) entry which is preliminary data.</text>
</comment>
<evidence type="ECO:0000256" key="3">
    <source>
        <dbReference type="ARBA" id="ARBA00022475"/>
    </source>
</evidence>
<feature type="domain" description="ABC transmembrane type-1" evidence="8">
    <location>
        <begin position="86"/>
        <end position="301"/>
    </location>
</feature>
<keyword evidence="2 7" id="KW-0813">Transport</keyword>
<keyword evidence="6 7" id="KW-0472">Membrane</keyword>
<feature type="transmembrane region" description="Helical" evidence="7">
    <location>
        <begin position="280"/>
        <end position="301"/>
    </location>
</feature>